<sequence length="115" mass="12643">ARLHKKCGQDDEAAHYFKINLDRLDAQRGQEQASTDAVDAMLFLANYHKARGNFADAEEFCTRLLDIGGAVRERAKLLLRDIRSRLAQQGGRRHAHGSSGPAGPQGSATDATPEW</sequence>
<evidence type="ECO:0000313" key="2">
    <source>
        <dbReference type="EMBL" id="CAD7697103.1"/>
    </source>
</evidence>
<evidence type="ECO:0000313" key="3">
    <source>
        <dbReference type="Proteomes" id="UP000708148"/>
    </source>
</evidence>
<dbReference type="Proteomes" id="UP000708148">
    <property type="component" value="Unassembled WGS sequence"/>
</dbReference>
<reference evidence="2" key="1">
    <citation type="submission" date="2020-12" db="EMBL/GenBank/DDBJ databases">
        <authorList>
            <person name="Iha C."/>
        </authorList>
    </citation>
    <scope>NUCLEOTIDE SEQUENCE</scope>
</reference>
<feature type="region of interest" description="Disordered" evidence="1">
    <location>
        <begin position="88"/>
        <end position="115"/>
    </location>
</feature>
<comment type="caution">
    <text evidence="2">The sequence shown here is derived from an EMBL/GenBank/DDBJ whole genome shotgun (WGS) entry which is preliminary data.</text>
</comment>
<proteinExistence type="predicted"/>
<keyword evidence="3" id="KW-1185">Reference proteome</keyword>
<feature type="compositionally biased region" description="Low complexity" evidence="1">
    <location>
        <begin position="97"/>
        <end position="108"/>
    </location>
</feature>
<organism evidence="2 3">
    <name type="scientific">Ostreobium quekettii</name>
    <dbReference type="NCBI Taxonomy" id="121088"/>
    <lineage>
        <taxon>Eukaryota</taxon>
        <taxon>Viridiplantae</taxon>
        <taxon>Chlorophyta</taxon>
        <taxon>core chlorophytes</taxon>
        <taxon>Ulvophyceae</taxon>
        <taxon>TCBD clade</taxon>
        <taxon>Bryopsidales</taxon>
        <taxon>Ostreobineae</taxon>
        <taxon>Ostreobiaceae</taxon>
        <taxon>Ostreobium</taxon>
    </lineage>
</organism>
<feature type="non-terminal residue" evidence="2">
    <location>
        <position position="115"/>
    </location>
</feature>
<dbReference type="OrthoDB" id="10262026at2759"/>
<accession>A0A8S1IT09</accession>
<dbReference type="EMBL" id="CAJHUC010000602">
    <property type="protein sequence ID" value="CAD7697103.1"/>
    <property type="molecule type" value="Genomic_DNA"/>
</dbReference>
<protein>
    <recommendedName>
        <fullName evidence="4">Tetratricopeptide repeat protein</fullName>
    </recommendedName>
</protein>
<evidence type="ECO:0000256" key="1">
    <source>
        <dbReference type="SAM" id="MobiDB-lite"/>
    </source>
</evidence>
<evidence type="ECO:0008006" key="4">
    <source>
        <dbReference type="Google" id="ProtNLM"/>
    </source>
</evidence>
<gene>
    <name evidence="2" type="ORF">OSTQU699_LOCUS2464</name>
</gene>
<dbReference type="AlphaFoldDB" id="A0A8S1IT09"/>
<name>A0A8S1IT09_9CHLO</name>